<gene>
    <name evidence="4" type="ORF">A1353_15780</name>
</gene>
<protein>
    <recommendedName>
        <fullName evidence="3">J domain-containing protein</fullName>
    </recommendedName>
</protein>
<feature type="coiled-coil region" evidence="2">
    <location>
        <begin position="133"/>
        <end position="160"/>
    </location>
</feature>
<dbReference type="SUPFAM" id="SSF46565">
    <property type="entry name" value="Chaperone J-domain"/>
    <property type="match status" value="1"/>
</dbReference>
<dbReference type="InterPro" id="IPR001623">
    <property type="entry name" value="DnaJ_domain"/>
</dbReference>
<feature type="domain" description="J" evidence="3">
    <location>
        <begin position="4"/>
        <end position="66"/>
    </location>
</feature>
<dbReference type="PROSITE" id="PS50076">
    <property type="entry name" value="DNAJ_2"/>
    <property type="match status" value="1"/>
</dbReference>
<reference evidence="4 5" key="1">
    <citation type="submission" date="2016-03" db="EMBL/GenBank/DDBJ databases">
        <authorList>
            <person name="Ploux O."/>
        </authorList>
    </citation>
    <scope>NUCLEOTIDE SEQUENCE [LARGE SCALE GENOMIC DNA]</scope>
    <source>
        <strain evidence="4 5">R-45371</strain>
    </source>
</reference>
<keyword evidence="1" id="KW-0143">Chaperone</keyword>
<name>A0A177MAI9_METMH</name>
<evidence type="ECO:0000313" key="4">
    <source>
        <dbReference type="EMBL" id="OAI02702.1"/>
    </source>
</evidence>
<evidence type="ECO:0000256" key="1">
    <source>
        <dbReference type="ARBA" id="ARBA00023186"/>
    </source>
</evidence>
<evidence type="ECO:0000313" key="5">
    <source>
        <dbReference type="Proteomes" id="UP000077763"/>
    </source>
</evidence>
<dbReference type="AlphaFoldDB" id="A0A177MAI9"/>
<dbReference type="RefSeq" id="WP_064037119.1">
    <property type="nucleotide sequence ID" value="NZ_LUUH01000061.1"/>
</dbReference>
<keyword evidence="2" id="KW-0175">Coiled coil</keyword>
<sequence>MAKSLYQLLNIPESANEQQIHSAFKDIERHWAKREDDSAIETLNRAREAFVILSDTNRRIAYDRKLAESRLPLTEITPPTAIKSSHTGQWLQRMAIALLLLFPIASWIYHNKQQTKQQTELERIQNDKSIAAAALLKSQQERLLRENQQINAQYRDEQAAKRAEIELRLRQQQLDDARMLSEQQLQNQARSLDLMEKRLNTDTRAQEQNIAERQAELQYQKPAMAMTLQEQQDQHLALQRQRSLKQHDENIASINSLRAARLKAYDRDHGNGGISTSNPAVDP</sequence>
<dbReference type="EMBL" id="LUUH01000061">
    <property type="protein sequence ID" value="OAI02702.1"/>
    <property type="molecule type" value="Genomic_DNA"/>
</dbReference>
<proteinExistence type="predicted"/>
<organism evidence="4 5">
    <name type="scientific">Methylomonas methanica</name>
    <dbReference type="NCBI Taxonomy" id="421"/>
    <lineage>
        <taxon>Bacteria</taxon>
        <taxon>Pseudomonadati</taxon>
        <taxon>Pseudomonadota</taxon>
        <taxon>Gammaproteobacteria</taxon>
        <taxon>Methylococcales</taxon>
        <taxon>Methylococcaceae</taxon>
        <taxon>Methylomonas</taxon>
    </lineage>
</organism>
<dbReference type="InterPro" id="IPR036869">
    <property type="entry name" value="J_dom_sf"/>
</dbReference>
<evidence type="ECO:0000256" key="2">
    <source>
        <dbReference type="SAM" id="Coils"/>
    </source>
</evidence>
<dbReference type="Proteomes" id="UP000077763">
    <property type="component" value="Unassembled WGS sequence"/>
</dbReference>
<evidence type="ECO:0000259" key="3">
    <source>
        <dbReference type="PROSITE" id="PS50076"/>
    </source>
</evidence>
<dbReference type="Gene3D" id="1.10.287.110">
    <property type="entry name" value="DnaJ domain"/>
    <property type="match status" value="1"/>
</dbReference>
<comment type="caution">
    <text evidence="4">The sequence shown here is derived from an EMBL/GenBank/DDBJ whole genome shotgun (WGS) entry which is preliminary data.</text>
</comment>
<accession>A0A177MAI9</accession>